<gene>
    <name evidence="6" type="ORF">GSTENG00008732001</name>
</gene>
<dbReference type="GO" id="GO:0005634">
    <property type="term" value="C:nucleus"/>
    <property type="evidence" value="ECO:0007669"/>
    <property type="project" value="UniProtKB-SubCell"/>
</dbReference>
<comment type="similarity">
    <text evidence="2">Belongs to the HMGN family.</text>
</comment>
<evidence type="ECO:0000256" key="4">
    <source>
        <dbReference type="ARBA" id="ARBA00023242"/>
    </source>
</evidence>
<reference evidence="6" key="2">
    <citation type="submission" date="2004-02" db="EMBL/GenBank/DDBJ databases">
        <authorList>
            <consortium name="Genoscope"/>
            <consortium name="Whitehead Institute Centre for Genome Research"/>
        </authorList>
    </citation>
    <scope>NUCLEOTIDE SEQUENCE</scope>
</reference>
<feature type="region of interest" description="Disordered" evidence="5">
    <location>
        <begin position="1"/>
        <end position="99"/>
    </location>
</feature>
<dbReference type="AlphaFoldDB" id="Q4T1N0"/>
<organism evidence="6">
    <name type="scientific">Tetraodon nigroviridis</name>
    <name type="common">Spotted green pufferfish</name>
    <name type="synonym">Chelonodon nigroviridis</name>
    <dbReference type="NCBI Taxonomy" id="99883"/>
    <lineage>
        <taxon>Eukaryota</taxon>
        <taxon>Metazoa</taxon>
        <taxon>Chordata</taxon>
        <taxon>Craniata</taxon>
        <taxon>Vertebrata</taxon>
        <taxon>Euteleostomi</taxon>
        <taxon>Actinopterygii</taxon>
        <taxon>Neopterygii</taxon>
        <taxon>Teleostei</taxon>
        <taxon>Neoteleostei</taxon>
        <taxon>Acanthomorphata</taxon>
        <taxon>Eupercaria</taxon>
        <taxon>Tetraodontiformes</taxon>
        <taxon>Tetradontoidea</taxon>
        <taxon>Tetraodontidae</taxon>
        <taxon>Tetraodon</taxon>
    </lineage>
</organism>
<feature type="compositionally biased region" description="Basic and acidic residues" evidence="5">
    <location>
        <begin position="72"/>
        <end position="99"/>
    </location>
</feature>
<comment type="subcellular location">
    <subcellularLocation>
        <location evidence="1">Nucleus</location>
    </subcellularLocation>
</comment>
<name>Q4T1N0_TETNG</name>
<dbReference type="InterPro" id="IPR000079">
    <property type="entry name" value="HMGN_fam"/>
</dbReference>
<comment type="caution">
    <text evidence="6">The sequence shown here is derived from an EMBL/GenBank/DDBJ whole genome shotgun (WGS) entry which is preliminary data.</text>
</comment>
<feature type="compositionally biased region" description="Basic and acidic residues" evidence="5">
    <location>
        <begin position="24"/>
        <end position="37"/>
    </location>
</feature>
<dbReference type="Pfam" id="PF01101">
    <property type="entry name" value="HMG14_17"/>
    <property type="match status" value="1"/>
</dbReference>
<evidence type="ECO:0000256" key="3">
    <source>
        <dbReference type="ARBA" id="ARBA00023125"/>
    </source>
</evidence>
<sequence length="99" mass="10798">MGRRKAAGRAEGSTEPTRKSRRLHDREQSAPAAEKKKVPPKTKKVKEVAKAKPEEAKKEESKTNEETPAENGDAKAEEPAAADKTDENDGEAEKDGKTE</sequence>
<reference evidence="6" key="1">
    <citation type="journal article" date="2004" name="Nature">
        <title>Genome duplication in the teleost fish Tetraodon nigroviridis reveals the early vertebrate proto-karyotype.</title>
        <authorList>
            <person name="Jaillon O."/>
            <person name="Aury J.-M."/>
            <person name="Brunet F."/>
            <person name="Petit J.-L."/>
            <person name="Stange-Thomann N."/>
            <person name="Mauceli E."/>
            <person name="Bouneau L."/>
            <person name="Fischer C."/>
            <person name="Ozouf-Costaz C."/>
            <person name="Bernot A."/>
            <person name="Nicaud S."/>
            <person name="Jaffe D."/>
            <person name="Fisher S."/>
            <person name="Lutfalla G."/>
            <person name="Dossat C."/>
            <person name="Segurens B."/>
            <person name="Dasilva C."/>
            <person name="Salanoubat M."/>
            <person name="Levy M."/>
            <person name="Boudet N."/>
            <person name="Castellano S."/>
            <person name="Anthouard V."/>
            <person name="Jubin C."/>
            <person name="Castelli V."/>
            <person name="Katinka M."/>
            <person name="Vacherie B."/>
            <person name="Biemont C."/>
            <person name="Skalli Z."/>
            <person name="Cattolico L."/>
            <person name="Poulain J."/>
            <person name="De Berardinis V."/>
            <person name="Cruaud C."/>
            <person name="Duprat S."/>
            <person name="Brottier P."/>
            <person name="Coutanceau J.-P."/>
            <person name="Gouzy J."/>
            <person name="Parra G."/>
            <person name="Lardier G."/>
            <person name="Chapple C."/>
            <person name="McKernan K.J."/>
            <person name="McEwan P."/>
            <person name="Bosak S."/>
            <person name="Kellis M."/>
            <person name="Volff J.-N."/>
            <person name="Guigo R."/>
            <person name="Zody M.C."/>
            <person name="Mesirov J."/>
            <person name="Lindblad-Toh K."/>
            <person name="Birren B."/>
            <person name="Nusbaum C."/>
            <person name="Kahn D."/>
            <person name="Robinson-Rechavi M."/>
            <person name="Laudet V."/>
            <person name="Schachter V."/>
            <person name="Quetier F."/>
            <person name="Saurin W."/>
            <person name="Scarpelli C."/>
            <person name="Wincker P."/>
            <person name="Lander E.S."/>
            <person name="Weissenbach J."/>
            <person name="Roest Crollius H."/>
        </authorList>
    </citation>
    <scope>NUCLEOTIDE SEQUENCE [LARGE SCALE GENOMIC DNA]</scope>
</reference>
<feature type="compositionally biased region" description="Basic and acidic residues" evidence="5">
    <location>
        <begin position="45"/>
        <end position="65"/>
    </location>
</feature>
<dbReference type="SMART" id="SM00527">
    <property type="entry name" value="HMG17"/>
    <property type="match status" value="1"/>
</dbReference>
<dbReference type="EMBL" id="CAAE01010538">
    <property type="protein sequence ID" value="CAF93202.1"/>
    <property type="molecule type" value="Genomic_DNA"/>
</dbReference>
<evidence type="ECO:0000256" key="2">
    <source>
        <dbReference type="ARBA" id="ARBA00007696"/>
    </source>
</evidence>
<keyword evidence="4" id="KW-0539">Nucleus</keyword>
<proteinExistence type="inferred from homology"/>
<keyword evidence="3" id="KW-0238">DNA-binding</keyword>
<dbReference type="GO" id="GO:0031492">
    <property type="term" value="F:nucleosomal DNA binding"/>
    <property type="evidence" value="ECO:0007669"/>
    <property type="project" value="InterPro"/>
</dbReference>
<evidence type="ECO:0000256" key="1">
    <source>
        <dbReference type="ARBA" id="ARBA00004123"/>
    </source>
</evidence>
<dbReference type="GO" id="GO:0000785">
    <property type="term" value="C:chromatin"/>
    <property type="evidence" value="ECO:0007669"/>
    <property type="project" value="InterPro"/>
</dbReference>
<evidence type="ECO:0000256" key="5">
    <source>
        <dbReference type="SAM" id="MobiDB-lite"/>
    </source>
</evidence>
<accession>Q4T1N0</accession>
<dbReference type="KEGG" id="tng:GSTEN00008732G001"/>
<evidence type="ECO:0000313" key="6">
    <source>
        <dbReference type="EMBL" id="CAF93202.1"/>
    </source>
</evidence>
<protein>
    <submittedName>
        <fullName evidence="6">(spotted green pufferfish) hypothetical protein</fullName>
    </submittedName>
</protein>